<evidence type="ECO:0000256" key="4">
    <source>
        <dbReference type="ARBA" id="ARBA00023125"/>
    </source>
</evidence>
<keyword evidence="1" id="KW-0479">Metal-binding</keyword>
<keyword evidence="9" id="KW-1185">Reference proteome</keyword>
<evidence type="ECO:0000256" key="3">
    <source>
        <dbReference type="ARBA" id="ARBA00022833"/>
    </source>
</evidence>
<dbReference type="SMART" id="SM00692">
    <property type="entry name" value="DM3"/>
    <property type="match status" value="1"/>
</dbReference>
<organism evidence="8 9">
    <name type="scientific">Euphydryas editha</name>
    <name type="common">Edith's checkerspot</name>
    <dbReference type="NCBI Taxonomy" id="104508"/>
    <lineage>
        <taxon>Eukaryota</taxon>
        <taxon>Metazoa</taxon>
        <taxon>Ecdysozoa</taxon>
        <taxon>Arthropoda</taxon>
        <taxon>Hexapoda</taxon>
        <taxon>Insecta</taxon>
        <taxon>Pterygota</taxon>
        <taxon>Neoptera</taxon>
        <taxon>Endopterygota</taxon>
        <taxon>Lepidoptera</taxon>
        <taxon>Glossata</taxon>
        <taxon>Ditrysia</taxon>
        <taxon>Papilionoidea</taxon>
        <taxon>Nymphalidae</taxon>
        <taxon>Nymphalinae</taxon>
        <taxon>Euphydryas</taxon>
    </lineage>
</organism>
<evidence type="ECO:0000256" key="5">
    <source>
        <dbReference type="PROSITE-ProRule" id="PRU00309"/>
    </source>
</evidence>
<dbReference type="EMBL" id="CAKOGL010000015">
    <property type="protein sequence ID" value="CAH2095213.1"/>
    <property type="molecule type" value="Genomic_DNA"/>
</dbReference>
<evidence type="ECO:0000256" key="1">
    <source>
        <dbReference type="ARBA" id="ARBA00022723"/>
    </source>
</evidence>
<dbReference type="SMART" id="SM00980">
    <property type="entry name" value="THAP"/>
    <property type="match status" value="1"/>
</dbReference>
<keyword evidence="3" id="KW-0862">Zinc</keyword>
<proteinExistence type="predicted"/>
<feature type="compositionally biased region" description="Low complexity" evidence="6">
    <location>
        <begin position="190"/>
        <end position="204"/>
    </location>
</feature>
<evidence type="ECO:0000313" key="8">
    <source>
        <dbReference type="EMBL" id="CAH2095213.1"/>
    </source>
</evidence>
<dbReference type="Pfam" id="PF21788">
    <property type="entry name" value="TNP-like_GBD"/>
    <property type="match status" value="1"/>
</dbReference>
<dbReference type="InterPro" id="IPR048366">
    <property type="entry name" value="TNP-like_GBD"/>
</dbReference>
<keyword evidence="2 5" id="KW-0863">Zinc-finger</keyword>
<evidence type="ECO:0000259" key="7">
    <source>
        <dbReference type="PROSITE" id="PS50950"/>
    </source>
</evidence>
<dbReference type="InterPro" id="IPR048365">
    <property type="entry name" value="TNP-like_RNaseH_N"/>
</dbReference>
<feature type="compositionally biased region" description="Polar residues" evidence="6">
    <location>
        <begin position="155"/>
        <end position="167"/>
    </location>
</feature>
<evidence type="ECO:0000313" key="9">
    <source>
        <dbReference type="Proteomes" id="UP001153954"/>
    </source>
</evidence>
<dbReference type="Pfam" id="PF21787">
    <property type="entry name" value="TNP-like_RNaseH_N"/>
    <property type="match status" value="1"/>
</dbReference>
<accession>A0AAU9U7S6</accession>
<dbReference type="Proteomes" id="UP001153954">
    <property type="component" value="Unassembled WGS sequence"/>
</dbReference>
<dbReference type="InterPro" id="IPR006612">
    <property type="entry name" value="THAP_Znf"/>
</dbReference>
<sequence length="971" mass="111832">MLHFVSGCHHTYNIFYALTYNAFIPLENVQKPRKRVPYQRCVLCGAKRLPGSKVFLSKLPLDPNRCKQWVKAIGNEDLIHIPIEKLHELKNLCGDHFTFEDFNKNRTKLKRNAVPTQNLWFKPLPDEMFKEFPLHVGGDKLKPKKSKKSYISRLEPSTSTSNSAFTLNQDASSSGDFRINSNSFHNENISNSSLLQPSTSTSTSKVSQNTENTLFDMSTSLESCLNNDDVSPINDDISTINDDVSTITPSKIKKLQKKLERITNEYKILKKKDNIINNISSPVLKSIIEASITNSNRKSTGKHWTEFNKTVALAIYKNSPKTYKYLSQLLPFPTIRTLSRAVLPMNIDTCVDENIINNLQEKAKNLTDNEKICVLVFNTMDLKKRLIYNVNTDKIDGYEDFGGERRTGNIASCVLVTMLQGIRKNIKQPIAHYFFNGTMPIEKLAIIIEKNIRAITESGYDIIATVCDHRYTNMAALNLLKTWGNSPESHYFFIDNKKIFIIYDVPHLFKSIRNNFFRAGEMIIGNKRGKWEHLLMVEKVNHTMLHFYKITKLHVKPNIKPKMKVKCAIEVLSNTVSAILKLLSMSVDHQENGAEILQTAHIIEFLDRLFDCTNGPSSKSDIKTNIRENVKKNSFHHKLWTDYKIKLGATKFINSNDQCIFKNARCIKGYIVTLSSLQEIWSYLQSKNIEYLNLRRLNMDALEDLFTNIKHYCPPYNNPTCCQFITGLKSSIIKDLSAPIGQINCKDDGYKTLCEFQKLVFPKQDHVDNEKYVAEEMSEIQKTFKDLDETPTIYVGGYLASTLSKYNTCQTCINSIKVTNPETNTMYDCNSLREWWKDEASLTYPTEELCRLVDIAAAAFETFVQPHIYVKDVFEFCKNEIFIKRLEIDFSWLCELHKHRMAEKLLRLLSLMFIRNHCQIANKFLMASTRPNTNILQEQNSKAIETEYEMNNHQRPLTEFTVYLAPDACEN</sequence>
<comment type="caution">
    <text evidence="8">The sequence shown here is derived from an EMBL/GenBank/DDBJ whole genome shotgun (WGS) entry which is preliminary data.</text>
</comment>
<dbReference type="SUPFAM" id="SSF57716">
    <property type="entry name" value="Glucocorticoid receptor-like (DNA-binding domain)"/>
    <property type="match status" value="1"/>
</dbReference>
<name>A0AAU9U7S6_EUPED</name>
<evidence type="ECO:0000256" key="6">
    <source>
        <dbReference type="SAM" id="MobiDB-lite"/>
    </source>
</evidence>
<dbReference type="GO" id="GO:0003677">
    <property type="term" value="F:DNA binding"/>
    <property type="evidence" value="ECO:0007669"/>
    <property type="project" value="UniProtKB-UniRule"/>
</dbReference>
<feature type="region of interest" description="Disordered" evidence="6">
    <location>
        <begin position="188"/>
        <end position="208"/>
    </location>
</feature>
<dbReference type="GO" id="GO:0008270">
    <property type="term" value="F:zinc ion binding"/>
    <property type="evidence" value="ECO:0007669"/>
    <property type="project" value="UniProtKB-KW"/>
</dbReference>
<evidence type="ECO:0000256" key="2">
    <source>
        <dbReference type="ARBA" id="ARBA00022771"/>
    </source>
</evidence>
<dbReference type="PROSITE" id="PS50950">
    <property type="entry name" value="ZF_THAP"/>
    <property type="match status" value="1"/>
</dbReference>
<keyword evidence="4 5" id="KW-0238">DNA-binding</keyword>
<reference evidence="8" key="1">
    <citation type="submission" date="2022-03" db="EMBL/GenBank/DDBJ databases">
        <authorList>
            <person name="Tunstrom K."/>
        </authorList>
    </citation>
    <scope>NUCLEOTIDE SEQUENCE</scope>
</reference>
<feature type="region of interest" description="Disordered" evidence="6">
    <location>
        <begin position="140"/>
        <end position="167"/>
    </location>
</feature>
<gene>
    <name evidence="8" type="ORF">EEDITHA_LOCUS10692</name>
</gene>
<feature type="domain" description="THAP-type" evidence="7">
    <location>
        <begin position="36"/>
        <end position="118"/>
    </location>
</feature>
<dbReference type="AlphaFoldDB" id="A0AAU9U7S6"/>
<protein>
    <recommendedName>
        <fullName evidence="7">THAP-type domain-containing protein</fullName>
    </recommendedName>
</protein>
<dbReference type="Pfam" id="PF05485">
    <property type="entry name" value="THAP"/>
    <property type="match status" value="1"/>
</dbReference>